<feature type="region of interest" description="Disordered" evidence="4">
    <location>
        <begin position="940"/>
        <end position="964"/>
    </location>
</feature>
<name>A0ABM1A3V7_APLCA</name>
<keyword evidence="7" id="KW-1185">Reference proteome</keyword>
<keyword evidence="2" id="KW-0677">Repeat</keyword>
<dbReference type="PROSITE" id="PS50082">
    <property type="entry name" value="WD_REPEATS_2"/>
    <property type="match status" value="1"/>
</dbReference>
<feature type="domain" description="ORC1/DEAH AAA+ ATPase" evidence="5">
    <location>
        <begin position="163"/>
        <end position="298"/>
    </location>
</feature>
<feature type="compositionally biased region" description="Polar residues" evidence="4">
    <location>
        <begin position="948"/>
        <end position="959"/>
    </location>
</feature>
<evidence type="ECO:0000259" key="5">
    <source>
        <dbReference type="Pfam" id="PF13401"/>
    </source>
</evidence>
<feature type="compositionally biased region" description="Polar residues" evidence="4">
    <location>
        <begin position="1322"/>
        <end position="1331"/>
    </location>
</feature>
<reference evidence="8" key="1">
    <citation type="submission" date="2025-08" db="UniProtKB">
        <authorList>
            <consortium name="RefSeq"/>
        </authorList>
    </citation>
    <scope>IDENTIFICATION</scope>
</reference>
<dbReference type="GeneID" id="101854180"/>
<evidence type="ECO:0000259" key="6">
    <source>
        <dbReference type="Pfam" id="PF25469"/>
    </source>
</evidence>
<dbReference type="InterPro" id="IPR049945">
    <property type="entry name" value="AAA_22"/>
</dbReference>
<dbReference type="SUPFAM" id="SSF52540">
    <property type="entry name" value="P-loop containing nucleoside triphosphate hydrolases"/>
    <property type="match status" value="1"/>
</dbReference>
<dbReference type="Proteomes" id="UP000694888">
    <property type="component" value="Unplaced"/>
</dbReference>
<feature type="compositionally biased region" description="Basic and acidic residues" evidence="4">
    <location>
        <begin position="1722"/>
        <end position="1748"/>
    </location>
</feature>
<dbReference type="InterPro" id="IPR027417">
    <property type="entry name" value="P-loop_NTPase"/>
</dbReference>
<dbReference type="InterPro" id="IPR015943">
    <property type="entry name" value="WD40/YVTN_repeat-like_dom_sf"/>
</dbReference>
<evidence type="ECO:0000256" key="3">
    <source>
        <dbReference type="PROSITE-ProRule" id="PRU00221"/>
    </source>
</evidence>
<evidence type="ECO:0000313" key="7">
    <source>
        <dbReference type="Proteomes" id="UP000694888"/>
    </source>
</evidence>
<sequence length="1759" mass="197434">MREENPGRKNVTADFYRWSSVVKEVEEGILHCYSPRSDTLCLMMDVDQAKDEPGANSSPIKRLRHNVHKHYRQYASMGNLVNFKTGKKTLTYLRSLADTFIAGVASLLKAQMRQREYDVAQQLTEGSEAIQHVRIAHSESDNCKGNDATLEQVKSLLDLSKSDSKIVLLCGKSGTGKTSLAAQIARSAVMWEPRRKVVFRCLGMTLRSSSLFRVLESLTKQLSFVYSLALELPVDLTSQEAVSLFCSTLKSISEKRTLCGDLLLVLDQIDRLPDLEVHFLLCILNSLGEGISLVLTLQSPHELLNVLKSHPSVKNVKLLYMNKVEITECVTSNLHASKRIVTTDQLHQALKTLPRDPIPVYAQLLLHLLKLWPSHSLPEFEKFKNDPQSDCKALLASIEGDLGKAFSRHALSFLATARHGLAAYELLHLLSTDADILNEIKEENGDEMSVVEGFPYQLQLSKLVSRLGKFLVEVKIEGESVYRVMCQPLIDCIKSRYMSERFSQSVHLRLANFFQFIRRGLLLSSRDISEQKHQRLSKYHWRTLRCVPFHLCFISSSTAEVWSALKEKVFFNFAWLVNAVYSGFFNDLLDDITFALDVVSLDPDIQYLRQLLLSVRHTVIHNPTSLAAVFSSQKVDDLHNMKDSVKSVVEEARVWLKQVHLQALVPVSYTSDKTSRLLVKENGIFGVKALTSVGDTGTLLVQRDKSLLRHNVLTCEEMPLATLTDDIISFHICGDENVCVLVRKETSTLQLEVFSLEKGRHLKSISLGDRPLLWLDIRTPNTSFFANDTAIKSLDLNRGVITNIISWQQSFTAACISTSKPERVITVNVDKKTTIDYAPVKNVSAFKELTLRNEIPNKHCCILKSTKDGKYIVHVTERQALVVEASMFKVHETFSLNGLPIVMAEFSRSHEHLFLAYANCAITCHILYSGTEAMNTKLKPKPKPRVYTSHTAARQSRMSPRTGGSARMIAETDTIISMLTSEDDHFLICGTRLGHAYVIHVPTGQQLVDITTGQKSINTLIFLTDRGHFQHLITGDSMGNALHWNLRPLIKQTRLLLQPYILDEDLYKEEEAKLELDAYHRTFEAKRNNRVFLNGPDIAAFYTNPPEDTLHVLMELDPAFAVQQDWEMSGSLENLTEQLVAIASGQELGDMLLTVSADLRLARWSLHDGGLMWSKKLPREGNEVQALVSVYYDQAALVVAKFTGRQTVTLMVIYTGEGQTKTMIRRDVTAYWISRDNTKIIMMCEQPQIEDKRLFLWDLINGQEETWQFSNLQKLGDDASQQCPFFAAFSPSLNQCIRVDVPPPESTTTHSPHPSGFDGRRSQGSVNSNRPVGNEGDSPFAVDGQLNESFDAVENDRFTSEDARSPANNSKQPISVESNVGPAAAADSSRGSRCPSRVSETPQPRPGSGDQNKSVFGDDDGLIEKEIERKTTIHWSKGKMDPKPEQETLMVPRFDKLGRRNSWSITSRAGFGSRSRIPVEYFPRRASLHIDGSGKLVPENIKTNGGDSPDDVTETEPTEANFTLLVTMSTISFVSDEHVLVGTTTGHVLVLKINSFNTFCVLGVNEDPLLLPADKNNITLRRISPPHEAAVTYVASSTDGSSLVSADNSSICLWDVATRMLKMEIRLDPGQQITHLQISKDANLVVVATNDRTLRLWSPVGLREIANYKTNFDILDLQMTSDCRKIAVQGVGQEDRPVLEIFEVKNIDDVLMLVAERKKSHQHEVSENLKDERKRRASRRMSEMRRDSLPPAADLDLET</sequence>
<dbReference type="InterPro" id="IPR011047">
    <property type="entry name" value="Quinoprotein_ADH-like_sf"/>
</dbReference>
<feature type="repeat" description="WD" evidence="3">
    <location>
        <begin position="1633"/>
        <end position="1658"/>
    </location>
</feature>
<dbReference type="Pfam" id="PF00400">
    <property type="entry name" value="WD40"/>
    <property type="match status" value="2"/>
</dbReference>
<keyword evidence="1 3" id="KW-0853">WD repeat</keyword>
<evidence type="ECO:0000313" key="8">
    <source>
        <dbReference type="RefSeq" id="XP_012940297.2"/>
    </source>
</evidence>
<feature type="domain" description="NWD1/2-like winged helix-turn-helix" evidence="6">
    <location>
        <begin position="388"/>
        <end position="500"/>
    </location>
</feature>
<dbReference type="Gene3D" id="2.130.10.10">
    <property type="entry name" value="YVTN repeat-like/Quinoprotein amine dehydrogenase"/>
    <property type="match status" value="2"/>
</dbReference>
<evidence type="ECO:0000256" key="1">
    <source>
        <dbReference type="ARBA" id="ARBA00022574"/>
    </source>
</evidence>
<feature type="compositionally biased region" description="Low complexity" evidence="4">
    <location>
        <begin position="1306"/>
        <end position="1315"/>
    </location>
</feature>
<dbReference type="SUPFAM" id="SSF50978">
    <property type="entry name" value="WD40 repeat-like"/>
    <property type="match status" value="1"/>
</dbReference>
<feature type="compositionally biased region" description="Polar residues" evidence="4">
    <location>
        <begin position="1366"/>
        <end position="1378"/>
    </location>
</feature>
<dbReference type="Pfam" id="PF25469">
    <property type="entry name" value="WHD_NWD1"/>
    <property type="match status" value="1"/>
</dbReference>
<gene>
    <name evidence="8" type="primary">LOC101854180</name>
</gene>
<dbReference type="SMART" id="SM00320">
    <property type="entry name" value="WD40"/>
    <property type="match status" value="3"/>
</dbReference>
<dbReference type="InterPro" id="IPR057588">
    <property type="entry name" value="NWD1/2-like_WH"/>
</dbReference>
<dbReference type="CDD" id="cd00009">
    <property type="entry name" value="AAA"/>
    <property type="match status" value="1"/>
</dbReference>
<organism evidence="7 8">
    <name type="scientific">Aplysia californica</name>
    <name type="common">California sea hare</name>
    <dbReference type="NCBI Taxonomy" id="6500"/>
    <lineage>
        <taxon>Eukaryota</taxon>
        <taxon>Metazoa</taxon>
        <taxon>Spiralia</taxon>
        <taxon>Lophotrochozoa</taxon>
        <taxon>Mollusca</taxon>
        <taxon>Gastropoda</taxon>
        <taxon>Heterobranchia</taxon>
        <taxon>Euthyneura</taxon>
        <taxon>Tectipleura</taxon>
        <taxon>Aplysiida</taxon>
        <taxon>Aplysioidea</taxon>
        <taxon>Aplysiidae</taxon>
        <taxon>Aplysia</taxon>
    </lineage>
</organism>
<dbReference type="RefSeq" id="XP_012940297.2">
    <property type="nucleotide sequence ID" value="XM_013084843.2"/>
</dbReference>
<dbReference type="InterPro" id="IPR052752">
    <property type="entry name" value="NACHT-WD_repeat"/>
</dbReference>
<feature type="region of interest" description="Disordered" evidence="4">
    <location>
        <begin position="1299"/>
        <end position="1343"/>
    </location>
</feature>
<evidence type="ECO:0000256" key="2">
    <source>
        <dbReference type="ARBA" id="ARBA00022737"/>
    </source>
</evidence>
<evidence type="ECO:0000256" key="4">
    <source>
        <dbReference type="SAM" id="MobiDB-lite"/>
    </source>
</evidence>
<dbReference type="Gene3D" id="3.40.50.300">
    <property type="entry name" value="P-loop containing nucleotide triphosphate hydrolases"/>
    <property type="match status" value="1"/>
</dbReference>
<dbReference type="InterPro" id="IPR001680">
    <property type="entry name" value="WD40_rpt"/>
</dbReference>
<dbReference type="InterPro" id="IPR036322">
    <property type="entry name" value="WD40_repeat_dom_sf"/>
</dbReference>
<dbReference type="SUPFAM" id="SSF50998">
    <property type="entry name" value="Quinoprotein alcohol dehydrogenase-like"/>
    <property type="match status" value="1"/>
</dbReference>
<feature type="region of interest" description="Disordered" evidence="4">
    <location>
        <begin position="1722"/>
        <end position="1759"/>
    </location>
</feature>
<proteinExistence type="predicted"/>
<dbReference type="PANTHER" id="PTHR19871:SF14">
    <property type="entry name" value="DUF4062 DOMAIN-CONTAINING PROTEIN"/>
    <property type="match status" value="1"/>
</dbReference>
<dbReference type="Pfam" id="PF13401">
    <property type="entry name" value="AAA_22"/>
    <property type="match status" value="1"/>
</dbReference>
<dbReference type="PANTHER" id="PTHR19871">
    <property type="entry name" value="BETA TRANSDUCIN-RELATED PROTEIN"/>
    <property type="match status" value="1"/>
</dbReference>
<protein>
    <submittedName>
        <fullName evidence="8">Uncharacterized protein LOC101854180</fullName>
    </submittedName>
</protein>
<feature type="region of interest" description="Disordered" evidence="4">
    <location>
        <begin position="1357"/>
        <end position="1423"/>
    </location>
</feature>
<accession>A0ABM1A3V7</accession>